<evidence type="ECO:0000313" key="3">
    <source>
        <dbReference type="EMBL" id="MDQ0362095.1"/>
    </source>
</evidence>
<keyword evidence="1" id="KW-0238">DNA-binding</keyword>
<accession>A0ABU0E5D8</accession>
<proteinExistence type="predicted"/>
<keyword evidence="4" id="KW-1185">Reference proteome</keyword>
<dbReference type="PANTHER" id="PTHR46558:SF11">
    <property type="entry name" value="HTH-TYPE TRANSCRIPTIONAL REGULATOR XRE"/>
    <property type="match status" value="1"/>
</dbReference>
<dbReference type="EMBL" id="JAUSUR010000005">
    <property type="protein sequence ID" value="MDQ0362095.1"/>
    <property type="molecule type" value="Genomic_DNA"/>
</dbReference>
<dbReference type="InterPro" id="IPR010982">
    <property type="entry name" value="Lambda_DNA-bd_dom_sf"/>
</dbReference>
<dbReference type="Proteomes" id="UP001230220">
    <property type="component" value="Unassembled WGS sequence"/>
</dbReference>
<dbReference type="SMART" id="SM00530">
    <property type="entry name" value="HTH_XRE"/>
    <property type="match status" value="1"/>
</dbReference>
<comment type="caution">
    <text evidence="3">The sequence shown here is derived from an EMBL/GenBank/DDBJ whole genome shotgun (WGS) entry which is preliminary data.</text>
</comment>
<dbReference type="Pfam" id="PF01381">
    <property type="entry name" value="HTH_3"/>
    <property type="match status" value="1"/>
</dbReference>
<dbReference type="InterPro" id="IPR001387">
    <property type="entry name" value="Cro/C1-type_HTH"/>
</dbReference>
<gene>
    <name evidence="3" type="ORF">J2S15_002848</name>
</gene>
<protein>
    <submittedName>
        <fullName evidence="3">Transcriptional regulator with XRE-family HTH domain</fullName>
    </submittedName>
</protein>
<evidence type="ECO:0000256" key="1">
    <source>
        <dbReference type="ARBA" id="ARBA00023125"/>
    </source>
</evidence>
<name>A0ABU0E5D8_9FIRM</name>
<dbReference type="CDD" id="cd00093">
    <property type="entry name" value="HTH_XRE"/>
    <property type="match status" value="1"/>
</dbReference>
<dbReference type="SUPFAM" id="SSF47413">
    <property type="entry name" value="lambda repressor-like DNA-binding domains"/>
    <property type="match status" value="1"/>
</dbReference>
<organism evidence="3 4">
    <name type="scientific">Breznakia pachnodae</name>
    <dbReference type="NCBI Taxonomy" id="265178"/>
    <lineage>
        <taxon>Bacteria</taxon>
        <taxon>Bacillati</taxon>
        <taxon>Bacillota</taxon>
        <taxon>Erysipelotrichia</taxon>
        <taxon>Erysipelotrichales</taxon>
        <taxon>Erysipelotrichaceae</taxon>
        <taxon>Breznakia</taxon>
    </lineage>
</organism>
<reference evidence="3 4" key="1">
    <citation type="submission" date="2023-07" db="EMBL/GenBank/DDBJ databases">
        <title>Genomic Encyclopedia of Type Strains, Phase IV (KMG-IV): sequencing the most valuable type-strain genomes for metagenomic binning, comparative biology and taxonomic classification.</title>
        <authorList>
            <person name="Goeker M."/>
        </authorList>
    </citation>
    <scope>NUCLEOTIDE SEQUENCE [LARGE SCALE GENOMIC DNA]</scope>
    <source>
        <strain evidence="3 4">DSM 16784</strain>
    </source>
</reference>
<evidence type="ECO:0000313" key="4">
    <source>
        <dbReference type="Proteomes" id="UP001230220"/>
    </source>
</evidence>
<sequence>MFKENLKKLRMKSNLSQLQLAEMLHVKPQTISKWELGKSEPDYEMIEMLCNIFNVDANKLLGIKKPKRITNLFISKKELSKVEKYINANRYWIRFTAISPTKKQLQRIGEWEYYKVEPKQGIFRNSKDKDEIISLLKILFECNDNDFDIYELKMPQTVPYGF</sequence>
<feature type="domain" description="HTH cro/C1-type" evidence="2">
    <location>
        <begin position="6"/>
        <end position="60"/>
    </location>
</feature>
<dbReference type="PROSITE" id="PS50943">
    <property type="entry name" value="HTH_CROC1"/>
    <property type="match status" value="1"/>
</dbReference>
<evidence type="ECO:0000259" key="2">
    <source>
        <dbReference type="PROSITE" id="PS50943"/>
    </source>
</evidence>
<dbReference type="Gene3D" id="1.10.260.40">
    <property type="entry name" value="lambda repressor-like DNA-binding domains"/>
    <property type="match status" value="1"/>
</dbReference>
<dbReference type="RefSeq" id="WP_307409396.1">
    <property type="nucleotide sequence ID" value="NZ_JAUSUR010000005.1"/>
</dbReference>
<dbReference type="PANTHER" id="PTHR46558">
    <property type="entry name" value="TRACRIPTIONAL REGULATORY PROTEIN-RELATED-RELATED"/>
    <property type="match status" value="1"/>
</dbReference>